<evidence type="ECO:0000313" key="2">
    <source>
        <dbReference type="Proteomes" id="UP000789390"/>
    </source>
</evidence>
<sequence>MCDTSEVITFVKKFADLVCVEFRHVDSQYWEVFSNKFRFSPSENAEDGFFPVRAIIDSKGHVKLKVLSFIAREADWMTQRADAEVIIRSLSYYGHRHKFCPGIFIAEEYSCLEGDHLKSSKKITFSQYPYEHYRSSQCSYYYSSFKSSITKVVTSAKCPNCRKFYSNRKAASKRPHLSLTNQPSEKVKHISNEEIIFLEEKNGDYEHTAKVDLRGKRRSNRTR</sequence>
<name>A0A8J2S236_9CRUS</name>
<proteinExistence type="predicted"/>
<protein>
    <submittedName>
        <fullName evidence="1">Uncharacterized protein</fullName>
    </submittedName>
</protein>
<dbReference type="AlphaFoldDB" id="A0A8J2S236"/>
<comment type="caution">
    <text evidence="1">The sequence shown here is derived from an EMBL/GenBank/DDBJ whole genome shotgun (WGS) entry which is preliminary data.</text>
</comment>
<dbReference type="OrthoDB" id="6336440at2759"/>
<accession>A0A8J2S236</accession>
<keyword evidence="2" id="KW-1185">Reference proteome</keyword>
<dbReference type="EMBL" id="CAKKLH010000337">
    <property type="protein sequence ID" value="CAH0113340.1"/>
    <property type="molecule type" value="Genomic_DNA"/>
</dbReference>
<dbReference type="Proteomes" id="UP000789390">
    <property type="component" value="Unassembled WGS sequence"/>
</dbReference>
<evidence type="ECO:0000313" key="1">
    <source>
        <dbReference type="EMBL" id="CAH0113340.1"/>
    </source>
</evidence>
<reference evidence="1" key="1">
    <citation type="submission" date="2021-11" db="EMBL/GenBank/DDBJ databases">
        <authorList>
            <person name="Schell T."/>
        </authorList>
    </citation>
    <scope>NUCLEOTIDE SEQUENCE</scope>
    <source>
        <strain evidence="1">M5</strain>
    </source>
</reference>
<gene>
    <name evidence="1" type="ORF">DGAL_LOCUS17225</name>
</gene>
<organism evidence="1 2">
    <name type="scientific">Daphnia galeata</name>
    <dbReference type="NCBI Taxonomy" id="27404"/>
    <lineage>
        <taxon>Eukaryota</taxon>
        <taxon>Metazoa</taxon>
        <taxon>Ecdysozoa</taxon>
        <taxon>Arthropoda</taxon>
        <taxon>Crustacea</taxon>
        <taxon>Branchiopoda</taxon>
        <taxon>Diplostraca</taxon>
        <taxon>Cladocera</taxon>
        <taxon>Anomopoda</taxon>
        <taxon>Daphniidae</taxon>
        <taxon>Daphnia</taxon>
    </lineage>
</organism>